<keyword evidence="8" id="KW-0969">Cilium</keyword>
<dbReference type="KEGG" id="bvz:BRAD3257_1964"/>
<dbReference type="NCBIfam" id="TIGR03506">
    <property type="entry name" value="FlgEFG_subfam"/>
    <property type="match status" value="1"/>
</dbReference>
<name>A0A2U3PVD3_9BRAD</name>
<dbReference type="AlphaFoldDB" id="A0A2U3PVD3"/>
<dbReference type="InterPro" id="IPR001444">
    <property type="entry name" value="Flag_bb_rod_N"/>
</dbReference>
<dbReference type="Pfam" id="PF00460">
    <property type="entry name" value="Flg_bb_rod"/>
    <property type="match status" value="1"/>
</dbReference>
<comment type="subcellular location">
    <subcellularLocation>
        <location evidence="1 4">Bacterial flagellum basal body</location>
    </subcellularLocation>
</comment>
<dbReference type="InterPro" id="IPR037925">
    <property type="entry name" value="FlgE/F/G-like"/>
</dbReference>
<dbReference type="GO" id="GO:0071978">
    <property type="term" value="P:bacterial-type flagellum-dependent swarming motility"/>
    <property type="evidence" value="ECO:0007669"/>
    <property type="project" value="TreeGrafter"/>
</dbReference>
<keyword evidence="3 4" id="KW-0975">Bacterial flagellum</keyword>
<feature type="domain" description="Flagellar basal body rod protein N-terminal" evidence="5">
    <location>
        <begin position="7"/>
        <end position="35"/>
    </location>
</feature>
<dbReference type="InterPro" id="IPR053967">
    <property type="entry name" value="LlgE_F_G-like_D1"/>
</dbReference>
<keyword evidence="8" id="KW-0282">Flagellum</keyword>
<keyword evidence="8" id="KW-0966">Cell projection</keyword>
<dbReference type="PANTHER" id="PTHR30435:SF19">
    <property type="entry name" value="FLAGELLAR BASAL-BODY ROD PROTEIN FLGG"/>
    <property type="match status" value="1"/>
</dbReference>
<evidence type="ECO:0000256" key="1">
    <source>
        <dbReference type="ARBA" id="ARBA00004117"/>
    </source>
</evidence>
<feature type="domain" description="Flagellar hook protein FlgE/F/G-like D1" evidence="7">
    <location>
        <begin position="88"/>
        <end position="152"/>
    </location>
</feature>
<evidence type="ECO:0000256" key="3">
    <source>
        <dbReference type="ARBA" id="ARBA00023143"/>
    </source>
</evidence>
<evidence type="ECO:0000259" key="7">
    <source>
        <dbReference type="Pfam" id="PF22692"/>
    </source>
</evidence>
<dbReference type="InterPro" id="IPR020013">
    <property type="entry name" value="Flagellar_FlgE/F/G"/>
</dbReference>
<evidence type="ECO:0000256" key="2">
    <source>
        <dbReference type="ARBA" id="ARBA00009677"/>
    </source>
</evidence>
<evidence type="ECO:0000256" key="4">
    <source>
        <dbReference type="RuleBase" id="RU362116"/>
    </source>
</evidence>
<proteinExistence type="inferred from homology"/>
<dbReference type="SUPFAM" id="SSF117143">
    <property type="entry name" value="Flagellar hook protein flgE"/>
    <property type="match status" value="1"/>
</dbReference>
<dbReference type="Pfam" id="PF22692">
    <property type="entry name" value="LlgE_F_G_D1"/>
    <property type="match status" value="1"/>
</dbReference>
<dbReference type="PANTHER" id="PTHR30435">
    <property type="entry name" value="FLAGELLAR PROTEIN"/>
    <property type="match status" value="1"/>
</dbReference>
<organism evidence="8 9">
    <name type="scientific">Bradyrhizobium vignae</name>
    <dbReference type="NCBI Taxonomy" id="1549949"/>
    <lineage>
        <taxon>Bacteria</taxon>
        <taxon>Pseudomonadati</taxon>
        <taxon>Pseudomonadota</taxon>
        <taxon>Alphaproteobacteria</taxon>
        <taxon>Hyphomicrobiales</taxon>
        <taxon>Nitrobacteraceae</taxon>
        <taxon>Bradyrhizobium</taxon>
    </lineage>
</organism>
<evidence type="ECO:0000259" key="6">
    <source>
        <dbReference type="Pfam" id="PF06429"/>
    </source>
</evidence>
<dbReference type="RefSeq" id="WP_122406443.1">
    <property type="nucleotide sequence ID" value="NZ_LS398110.1"/>
</dbReference>
<accession>A0A2U3PVD3</accession>
<evidence type="ECO:0000313" key="8">
    <source>
        <dbReference type="EMBL" id="SPP93068.1"/>
    </source>
</evidence>
<dbReference type="InterPro" id="IPR010930">
    <property type="entry name" value="Flg_bb/hook_C_dom"/>
</dbReference>
<dbReference type="Pfam" id="PF06429">
    <property type="entry name" value="Flg_bbr_C"/>
    <property type="match status" value="1"/>
</dbReference>
<comment type="similarity">
    <text evidence="2 4">Belongs to the flagella basal body rod proteins family.</text>
</comment>
<sequence>MGDNTLIHLSRLIGLQRKLDVIAQNVANIGTDGFRARELSFREYLKPENGIDENGQKERPLSLTDASVPLTTTARGELHATGSTLDLAIDGDAFFVVKTDHGELYTKSGAFLVDRNGNIVTTDGYPVQGKTGPLQTGPTEGPLEVGADGIVTSKQRVLGQLSLVRFARPELLQPVGGNLLKAEESPQPAPLSKVMSGVVEKSNVSGAREMARLGEITRAYELAGGLLKNSQDVSDMNRLAEVPD</sequence>
<reference evidence="8 9" key="1">
    <citation type="submission" date="2018-03" db="EMBL/GenBank/DDBJ databases">
        <authorList>
            <person name="Gully D."/>
        </authorList>
    </citation>
    <scope>NUCLEOTIDE SEQUENCE [LARGE SCALE GENOMIC DNA]</scope>
    <source>
        <strain evidence="8">ORS3257</strain>
    </source>
</reference>
<evidence type="ECO:0000313" key="9">
    <source>
        <dbReference type="Proteomes" id="UP000246085"/>
    </source>
</evidence>
<feature type="domain" description="Flagellar basal-body/hook protein C-terminal" evidence="6">
    <location>
        <begin position="195"/>
        <end position="229"/>
    </location>
</feature>
<dbReference type="GO" id="GO:0009425">
    <property type="term" value="C:bacterial-type flagellum basal body"/>
    <property type="evidence" value="ECO:0007669"/>
    <property type="project" value="UniProtKB-SubCell"/>
</dbReference>
<protein>
    <submittedName>
        <fullName evidence="8">Flagellar hook-basal body protein</fullName>
    </submittedName>
</protein>
<gene>
    <name evidence="8" type="ORF">BRAD3257_1964</name>
</gene>
<dbReference type="EMBL" id="LS398110">
    <property type="protein sequence ID" value="SPP93068.1"/>
    <property type="molecule type" value="Genomic_DNA"/>
</dbReference>
<dbReference type="Proteomes" id="UP000246085">
    <property type="component" value="Chromosome BRAD3257"/>
</dbReference>
<evidence type="ECO:0000259" key="5">
    <source>
        <dbReference type="Pfam" id="PF00460"/>
    </source>
</evidence>